<dbReference type="InterPro" id="IPR027791">
    <property type="entry name" value="Galactosyl_T_C"/>
</dbReference>
<keyword evidence="3 7" id="KW-0328">Glycosyltransferase</keyword>
<dbReference type="RefSeq" id="WP_350933089.1">
    <property type="nucleotide sequence ID" value="NZ_CP157762.1"/>
</dbReference>
<dbReference type="InterPro" id="IPR029044">
    <property type="entry name" value="Nucleotide-diphossugar_trans"/>
</dbReference>
<dbReference type="InterPro" id="IPR003859">
    <property type="entry name" value="Galactosyl_T"/>
</dbReference>
<accession>A0AAU8HC54</accession>
<dbReference type="GO" id="GO:0005975">
    <property type="term" value="P:carbohydrate metabolic process"/>
    <property type="evidence" value="ECO:0007669"/>
    <property type="project" value="InterPro"/>
</dbReference>
<dbReference type="AlphaFoldDB" id="A0AAU8HC54"/>
<evidence type="ECO:0000256" key="2">
    <source>
        <dbReference type="ARBA" id="ARBA00006739"/>
    </source>
</evidence>
<organism evidence="7">
    <name type="scientific">Micromonospora sp. CCTCC AA 2012012</name>
    <dbReference type="NCBI Taxonomy" id="3111921"/>
    <lineage>
        <taxon>Bacteria</taxon>
        <taxon>Bacillati</taxon>
        <taxon>Actinomycetota</taxon>
        <taxon>Actinomycetes</taxon>
        <taxon>Micromonosporales</taxon>
        <taxon>Micromonosporaceae</taxon>
        <taxon>Micromonospora</taxon>
    </lineage>
</organism>
<dbReference type="GO" id="GO:0016757">
    <property type="term" value="F:glycosyltransferase activity"/>
    <property type="evidence" value="ECO:0007669"/>
    <property type="project" value="UniProtKB-KW"/>
</dbReference>
<comment type="pathway">
    <text evidence="1">Cell wall biogenesis; cell wall polysaccharide biosynthesis.</text>
</comment>
<gene>
    <name evidence="7" type="ORF">ABUL08_28345</name>
    <name evidence="6" type="ORF">VK199_28260</name>
</gene>
<dbReference type="SUPFAM" id="SSF53448">
    <property type="entry name" value="Nucleotide-diphospho-sugar transferases"/>
    <property type="match status" value="1"/>
</dbReference>
<name>A0AAU8HC54_9ACTN</name>
<evidence type="ECO:0000313" key="6">
    <source>
        <dbReference type="EMBL" id="XBP93432.1"/>
    </source>
</evidence>
<dbReference type="PANTHER" id="PTHR43179">
    <property type="entry name" value="RHAMNOSYLTRANSFERASE WBBL"/>
    <property type="match status" value="1"/>
</dbReference>
<reference evidence="6" key="1">
    <citation type="submission" date="2024-01" db="EMBL/GenBank/DDBJ databases">
        <title>The genome sequence of Micromonospora mangrovi CCTCC AA 2012012.</title>
        <authorList>
            <person name="Gao J."/>
        </authorList>
    </citation>
    <scope>NUCLEOTIDE SEQUENCE</scope>
    <source>
        <strain evidence="6">CCTCC AA 2012012</strain>
    </source>
</reference>
<evidence type="ECO:0000256" key="3">
    <source>
        <dbReference type="ARBA" id="ARBA00022676"/>
    </source>
</evidence>
<reference evidence="7" key="2">
    <citation type="submission" date="2024-06" db="EMBL/GenBank/DDBJ databases">
        <title>Micromonospora mangrovi CCTCC AA 2012012 genome sequences.</title>
        <authorList>
            <person name="Gao J."/>
        </authorList>
    </citation>
    <scope>NUCLEOTIDE SEQUENCE</scope>
    <source>
        <strain evidence="7">CCTCC AA 2012012</strain>
    </source>
</reference>
<dbReference type="PANTHER" id="PTHR43179:SF12">
    <property type="entry name" value="GALACTOFURANOSYLTRANSFERASE GLFT2"/>
    <property type="match status" value="1"/>
</dbReference>
<sequence length="420" mass="46319">MLRTENPMNVRPTRVDRAAQSVYRPEGSVLADRLTSYAVLAHDPAVRIVALDYWLHSEPYYRRVLDTLTDLTEGEPAARAAVRELFDRPDDIRAELRVQRMLTRLTATRPEAARAAADAVREADGNVYIDYLRGPQYVPAPAPVTVAGLREQTRQVPPRSVGGEPELLVVVPLMDRGGTGRLRNVLACLLALRDQTLPASRYRVTVAEFDTEPRWEQVLRPLVDHYVHASAQGPFNKSWTVNVGVRHTPGNAPVLCLLDADILADRDFLRRNLARFADRSHAAHLPHTEMLSLDVPASDAVIAQRCRVGRPEAPLGLARGLLLRDVPGACLWLRRSVFDEVGGLDERYLGWGGEDEDMLVRTARAGSTVQYDDVLAHLAHARPAMRRDDGEPFNAHLTVGSWTGATGYGALAGPVTAVPA</sequence>
<comment type="similarity">
    <text evidence="2">Belongs to the glycosyltransferase 2 family.</text>
</comment>
<evidence type="ECO:0000256" key="1">
    <source>
        <dbReference type="ARBA" id="ARBA00004776"/>
    </source>
</evidence>
<evidence type="ECO:0000313" key="7">
    <source>
        <dbReference type="EMBL" id="XCH74130.1"/>
    </source>
</evidence>
<protein>
    <submittedName>
        <fullName evidence="7">Galactosyltransferase-related protein</fullName>
    </submittedName>
</protein>
<keyword evidence="4" id="KW-0808">Transferase</keyword>
<dbReference type="Pfam" id="PF02709">
    <property type="entry name" value="Glyco_transf_7C"/>
    <property type="match status" value="1"/>
</dbReference>
<dbReference type="EMBL" id="CP159342">
    <property type="protein sequence ID" value="XCH74130.1"/>
    <property type="molecule type" value="Genomic_DNA"/>
</dbReference>
<dbReference type="Gene3D" id="3.90.550.10">
    <property type="entry name" value="Spore Coat Polysaccharide Biosynthesis Protein SpsA, Chain A"/>
    <property type="match status" value="1"/>
</dbReference>
<proteinExistence type="inferred from homology"/>
<feature type="domain" description="Galactosyltransferase C-terminal" evidence="5">
    <location>
        <begin position="328"/>
        <end position="370"/>
    </location>
</feature>
<evidence type="ECO:0000256" key="4">
    <source>
        <dbReference type="ARBA" id="ARBA00022679"/>
    </source>
</evidence>
<evidence type="ECO:0000259" key="5">
    <source>
        <dbReference type="Pfam" id="PF02709"/>
    </source>
</evidence>
<dbReference type="PRINTS" id="PR02050">
    <property type="entry name" value="B14GALTRFASE"/>
</dbReference>
<dbReference type="EMBL" id="CP157762">
    <property type="protein sequence ID" value="XBP93432.1"/>
    <property type="molecule type" value="Genomic_DNA"/>
</dbReference>